<feature type="transmembrane region" description="Helical" evidence="1">
    <location>
        <begin position="220"/>
        <end position="242"/>
    </location>
</feature>
<dbReference type="EMBL" id="SNXZ01000002">
    <property type="protein sequence ID" value="TDQ01157.1"/>
    <property type="molecule type" value="Genomic_DNA"/>
</dbReference>
<protein>
    <recommendedName>
        <fullName evidence="4">Hydrolytic protein</fullName>
    </recommendedName>
</protein>
<name>A0A4R6SHR1_LABRH</name>
<proteinExistence type="predicted"/>
<keyword evidence="1" id="KW-0812">Transmembrane</keyword>
<keyword evidence="3" id="KW-1185">Reference proteome</keyword>
<dbReference type="AlphaFoldDB" id="A0A4R6SHR1"/>
<dbReference type="Proteomes" id="UP000295444">
    <property type="component" value="Unassembled WGS sequence"/>
</dbReference>
<gene>
    <name evidence="2" type="ORF">EV186_1021024</name>
</gene>
<accession>A0A4R6SHR1</accession>
<evidence type="ECO:0000313" key="3">
    <source>
        <dbReference type="Proteomes" id="UP000295444"/>
    </source>
</evidence>
<reference evidence="2 3" key="1">
    <citation type="submission" date="2019-03" db="EMBL/GenBank/DDBJ databases">
        <title>Genomic Encyclopedia of Type Strains, Phase IV (KMG-IV): sequencing the most valuable type-strain genomes for metagenomic binning, comparative biology and taxonomic classification.</title>
        <authorList>
            <person name="Goeker M."/>
        </authorList>
    </citation>
    <scope>NUCLEOTIDE SEQUENCE [LARGE SCALE GENOMIC DNA]</scope>
    <source>
        <strain evidence="2 3">DSM 45361</strain>
    </source>
</reference>
<sequence length="436" mass="44591">MSVAVSLTAPVLTVAGGAETTCTARVRNSGQVVDQFAIDLVGDCTGWATVVPSMVNLLPGTHADVTVTFAPPKDSRVLAGEVPFGVRVGSREDPHSTVVEEGVVTVEPFVEVGAELVPAKRKGRKRAKFRLAVDNTGNQGVPVEVLGADPDDELAIEIDPPAFVAQAGTATIVKVKAVPHKRFLKGDPKTRPFQLLVLAEGKDPVTADGVMTQEQLLPRWLLPAAVALVALAGVLVAVWFTLLKPSVESIAQDKAQEQASQANSAAARADQAAARANKAADGSGSGAAGGANGAAAVTTTAKSGAAGAGGAGGAGGSAAAPASKPVSFRVATQAPPVTDGSFKEFSYTAPDHHTLDIGDLVLQNPRGDTGFLRIMMGDKVVLEEGLANFRDLDYHYVTPLHLAKDQPVVVAVSCTTPGAGASQCTPSVSFSGMLGK</sequence>
<dbReference type="RefSeq" id="WP_133849767.1">
    <property type="nucleotide sequence ID" value="NZ_SNXZ01000002.1"/>
</dbReference>
<organism evidence="2 3">
    <name type="scientific">Labedaea rhizosphaerae</name>
    <dbReference type="NCBI Taxonomy" id="598644"/>
    <lineage>
        <taxon>Bacteria</taxon>
        <taxon>Bacillati</taxon>
        <taxon>Actinomycetota</taxon>
        <taxon>Actinomycetes</taxon>
        <taxon>Pseudonocardiales</taxon>
        <taxon>Pseudonocardiaceae</taxon>
        <taxon>Labedaea</taxon>
    </lineage>
</organism>
<evidence type="ECO:0000256" key="1">
    <source>
        <dbReference type="SAM" id="Phobius"/>
    </source>
</evidence>
<comment type="caution">
    <text evidence="2">The sequence shown here is derived from an EMBL/GenBank/DDBJ whole genome shotgun (WGS) entry which is preliminary data.</text>
</comment>
<evidence type="ECO:0000313" key="2">
    <source>
        <dbReference type="EMBL" id="TDQ01157.1"/>
    </source>
</evidence>
<keyword evidence="1" id="KW-0472">Membrane</keyword>
<dbReference type="OrthoDB" id="3444343at2"/>
<keyword evidence="1" id="KW-1133">Transmembrane helix</keyword>
<evidence type="ECO:0008006" key="4">
    <source>
        <dbReference type="Google" id="ProtNLM"/>
    </source>
</evidence>